<dbReference type="Proteomes" id="UP000523139">
    <property type="component" value="Unassembled WGS sequence"/>
</dbReference>
<reference evidence="1 2" key="1">
    <citation type="submission" date="2020-04" db="EMBL/GenBank/DDBJ databases">
        <title>Nesterenkonia sp. nov., isolated from marine sediment.</title>
        <authorList>
            <person name="Zhang G."/>
        </authorList>
    </citation>
    <scope>NUCLEOTIDE SEQUENCE [LARGE SCALE GENOMIC DNA]</scope>
    <source>
        <strain evidence="1 2">MY13</strain>
    </source>
</reference>
<evidence type="ECO:0000313" key="2">
    <source>
        <dbReference type="Proteomes" id="UP000523139"/>
    </source>
</evidence>
<protein>
    <submittedName>
        <fullName evidence="1">DUF3800 domain-containing protein</fullName>
    </submittedName>
</protein>
<gene>
    <name evidence="1" type="ORF">HGQ17_06715</name>
</gene>
<name>A0A7X8YDT8_9MICC</name>
<organism evidence="1 2">
    <name type="scientific">Nesterenkonia sedimenti</name>
    <dbReference type="NCBI Taxonomy" id="1463632"/>
    <lineage>
        <taxon>Bacteria</taxon>
        <taxon>Bacillati</taxon>
        <taxon>Actinomycetota</taxon>
        <taxon>Actinomycetes</taxon>
        <taxon>Micrococcales</taxon>
        <taxon>Micrococcaceae</taxon>
        <taxon>Nesterenkonia</taxon>
    </lineage>
</organism>
<proteinExistence type="predicted"/>
<dbReference type="EMBL" id="JABAHY010000005">
    <property type="protein sequence ID" value="NLS09701.1"/>
    <property type="molecule type" value="Genomic_DNA"/>
</dbReference>
<keyword evidence="2" id="KW-1185">Reference proteome</keyword>
<dbReference type="Pfam" id="PF12686">
    <property type="entry name" value="DUF3800"/>
    <property type="match status" value="1"/>
</dbReference>
<dbReference type="InterPro" id="IPR024524">
    <property type="entry name" value="DUF3800"/>
</dbReference>
<accession>A0A7X8YDT8</accession>
<comment type="caution">
    <text evidence="1">The sequence shown here is derived from an EMBL/GenBank/DDBJ whole genome shotgun (WGS) entry which is preliminary data.</text>
</comment>
<evidence type="ECO:0000313" key="1">
    <source>
        <dbReference type="EMBL" id="NLS09701.1"/>
    </source>
</evidence>
<sequence length="254" mass="28519">MRTGSYPVSGTRCCRSSSLAGSASQKPLRLWGRGWVSDRTLFVFLDESGDLNFSAKGTDHFVVAAVYTMDPNLTAAPMQRLKYELMAEGSEDLEFHATNNSRSTRKRAAETISSLSSHFGAKVLYVDKHYTHPKRQSDAGMMEVFGTAVARWLVSECGPDYAFEQIVLVFDSVLTGKQRKAFLKVVKPKIKSLGVPFHVMFHPVKSDLNGQIADYLAWSTYRWLENEDPGPLEALEPIDPQLFDLFSQGNTRYY</sequence>
<dbReference type="AlphaFoldDB" id="A0A7X8YDT8"/>